<keyword evidence="7" id="KW-1185">Reference proteome</keyword>
<keyword evidence="2" id="KW-0808">Transferase</keyword>
<comment type="caution">
    <text evidence="6">The sequence shown here is derived from an EMBL/GenBank/DDBJ whole genome shotgun (WGS) entry which is preliminary data.</text>
</comment>
<dbReference type="InterPro" id="IPR011009">
    <property type="entry name" value="Kinase-like_dom_sf"/>
</dbReference>
<proteinExistence type="inferred from homology"/>
<sequence>MAGSRRKGLARSAKLAGLPMSIMARRVTATGRAMMTGASRDELDDELIDKAADQMFAVLGELKGGAMKLGQALSVAEASIPPRFADRYRDALTKLQSQAPPMPTSAVHRMLAEQLGSRWRERFTEFDDKPVAAASIGQVHRAVWRDGRTVAVKVQYPGADTALMSDLKMLQMFSGAFGLMMPGADTKALIAEFIDRTADELDYRIEADHQRRFAKVFAGDPDFQIPRVIASAPKVLVSEWMQATPLSAIIADGTKQQRDRAGRLLVEFSLSSPVRAGYLHCDPHPGNFQLLDDGRLGIIDFGASIALPEGIPSVIGELARCAVREDYGQLAIVLRDNGFVRPGHALELGPIERLVAPIVAQISGESVHISRELLQGHTARALDMKNVSLANTRAVKAPAEIPELAMLGRVFAGVVGVCAQLDAEGPFVELVARWLPGFGEDGAAA</sequence>
<dbReference type="CDD" id="cd13970">
    <property type="entry name" value="ABC1_ADCK3"/>
    <property type="match status" value="1"/>
</dbReference>
<evidence type="ECO:0000313" key="6">
    <source>
        <dbReference type="EMBL" id="GEM39399.1"/>
    </source>
</evidence>
<keyword evidence="3" id="KW-0547">Nucleotide-binding</keyword>
<evidence type="ECO:0000256" key="1">
    <source>
        <dbReference type="ARBA" id="ARBA00009670"/>
    </source>
</evidence>
<dbReference type="RefSeq" id="WP_147133023.1">
    <property type="nucleotide sequence ID" value="NZ_BJXA01000024.1"/>
</dbReference>
<dbReference type="OrthoDB" id="9795390at2"/>
<dbReference type="PANTHER" id="PTHR43851">
    <property type="match status" value="1"/>
</dbReference>
<dbReference type="InterPro" id="IPR051409">
    <property type="entry name" value="Atypical_kinase_ADCK"/>
</dbReference>
<accession>A0A511MFR1</accession>
<feature type="domain" description="ABC1 atypical kinase-like" evidence="5">
    <location>
        <begin position="94"/>
        <end position="329"/>
    </location>
</feature>
<dbReference type="Proteomes" id="UP000321424">
    <property type="component" value="Unassembled WGS sequence"/>
</dbReference>
<dbReference type="GO" id="GO:0005524">
    <property type="term" value="F:ATP binding"/>
    <property type="evidence" value="ECO:0007669"/>
    <property type="project" value="UniProtKB-KW"/>
</dbReference>
<evidence type="ECO:0000259" key="5">
    <source>
        <dbReference type="Pfam" id="PF03109"/>
    </source>
</evidence>
<keyword evidence="4 6" id="KW-0067">ATP-binding</keyword>
<dbReference type="PANTHER" id="PTHR43851:SF3">
    <property type="entry name" value="COENZYME Q8"/>
    <property type="match status" value="1"/>
</dbReference>
<dbReference type="InterPro" id="IPR004147">
    <property type="entry name" value="ABC1_dom"/>
</dbReference>
<dbReference type="Pfam" id="PF03109">
    <property type="entry name" value="ABC1"/>
    <property type="match status" value="1"/>
</dbReference>
<name>A0A511MFR1_9NOCA</name>
<dbReference type="GO" id="GO:0016740">
    <property type="term" value="F:transferase activity"/>
    <property type="evidence" value="ECO:0007669"/>
    <property type="project" value="UniProtKB-KW"/>
</dbReference>
<organism evidence="6 7">
    <name type="scientific">Nocardia ninae NBRC 108245</name>
    <dbReference type="NCBI Taxonomy" id="1210091"/>
    <lineage>
        <taxon>Bacteria</taxon>
        <taxon>Bacillati</taxon>
        <taxon>Actinomycetota</taxon>
        <taxon>Actinomycetes</taxon>
        <taxon>Mycobacteriales</taxon>
        <taxon>Nocardiaceae</taxon>
        <taxon>Nocardia</taxon>
    </lineage>
</organism>
<evidence type="ECO:0000313" key="7">
    <source>
        <dbReference type="Proteomes" id="UP000321424"/>
    </source>
</evidence>
<gene>
    <name evidence="6" type="ORF">NN4_39180</name>
</gene>
<evidence type="ECO:0000256" key="4">
    <source>
        <dbReference type="ARBA" id="ARBA00022840"/>
    </source>
</evidence>
<evidence type="ECO:0000256" key="3">
    <source>
        <dbReference type="ARBA" id="ARBA00022741"/>
    </source>
</evidence>
<dbReference type="SUPFAM" id="SSF56112">
    <property type="entry name" value="Protein kinase-like (PK-like)"/>
    <property type="match status" value="1"/>
</dbReference>
<dbReference type="AlphaFoldDB" id="A0A511MFR1"/>
<evidence type="ECO:0000256" key="2">
    <source>
        <dbReference type="ARBA" id="ARBA00022679"/>
    </source>
</evidence>
<reference evidence="6 7" key="1">
    <citation type="submission" date="2019-07" db="EMBL/GenBank/DDBJ databases">
        <title>Whole genome shotgun sequence of Nocardia ninae NBRC 108245.</title>
        <authorList>
            <person name="Hosoyama A."/>
            <person name="Uohara A."/>
            <person name="Ohji S."/>
            <person name="Ichikawa N."/>
        </authorList>
    </citation>
    <scope>NUCLEOTIDE SEQUENCE [LARGE SCALE GENOMIC DNA]</scope>
    <source>
        <strain evidence="6 7">NBRC 108245</strain>
    </source>
</reference>
<dbReference type="InterPro" id="IPR034646">
    <property type="entry name" value="ADCK3_dom"/>
</dbReference>
<comment type="similarity">
    <text evidence="1">Belongs to the protein kinase superfamily. ADCK protein kinase family.</text>
</comment>
<dbReference type="EMBL" id="BJXA01000024">
    <property type="protein sequence ID" value="GEM39399.1"/>
    <property type="molecule type" value="Genomic_DNA"/>
</dbReference>
<protein>
    <submittedName>
        <fullName evidence="6">Putative ABC transporter, ATP-binding protein</fullName>
    </submittedName>
</protein>